<dbReference type="Gene3D" id="3.40.50.300">
    <property type="entry name" value="P-loop containing nucleotide triphosphate hydrolases"/>
    <property type="match status" value="1"/>
</dbReference>
<keyword evidence="9 11" id="KW-0238">DNA-binding</keyword>
<dbReference type="OrthoDB" id="9803906at2"/>
<dbReference type="EMBL" id="FNNJ01000001">
    <property type="protein sequence ID" value="SDW15929.1"/>
    <property type="molecule type" value="Genomic_DNA"/>
</dbReference>
<dbReference type="InterPro" id="IPR020568">
    <property type="entry name" value="Ribosomal_Su5_D2-typ_SF"/>
</dbReference>
<keyword evidence="16" id="KW-1185">Reference proteome</keyword>
<proteinExistence type="inferred from homology"/>
<evidence type="ECO:0000256" key="11">
    <source>
        <dbReference type="HAMAP-Rule" id="MF_01498"/>
    </source>
</evidence>
<dbReference type="AlphaFoldDB" id="A0A1H2RB80"/>
<dbReference type="RefSeq" id="WP_090118763.1">
    <property type="nucleotide sequence ID" value="NZ_FNNJ01000001.1"/>
</dbReference>
<dbReference type="InterPro" id="IPR041166">
    <property type="entry name" value="Rubredoxin_2"/>
</dbReference>
<evidence type="ECO:0000313" key="15">
    <source>
        <dbReference type="EMBL" id="SDW15929.1"/>
    </source>
</evidence>
<dbReference type="GO" id="GO:0005524">
    <property type="term" value="F:ATP binding"/>
    <property type="evidence" value="ECO:0007669"/>
    <property type="project" value="UniProtKB-UniRule"/>
</dbReference>
<dbReference type="InterPro" id="IPR020588">
    <property type="entry name" value="RecA_ATP-bd"/>
</dbReference>
<accession>A0A1H2RB80</accession>
<dbReference type="SUPFAM" id="SSF52540">
    <property type="entry name" value="P-loop containing nucleoside triphosphate hydrolases"/>
    <property type="match status" value="1"/>
</dbReference>
<dbReference type="Gene3D" id="3.30.230.10">
    <property type="match status" value="1"/>
</dbReference>
<feature type="short sequence motif" description="RadA KNRFG motif" evidence="11">
    <location>
        <begin position="251"/>
        <end position="255"/>
    </location>
</feature>
<dbReference type="GO" id="GO:0008270">
    <property type="term" value="F:zinc ion binding"/>
    <property type="evidence" value="ECO:0007669"/>
    <property type="project" value="UniProtKB-KW"/>
</dbReference>
<dbReference type="Proteomes" id="UP000199595">
    <property type="component" value="Unassembled WGS sequence"/>
</dbReference>
<comment type="similarity">
    <text evidence="11 13">Belongs to the RecA family. RadA subfamily.</text>
</comment>
<keyword evidence="7 11" id="KW-0067">ATP-binding</keyword>
<dbReference type="CDD" id="cd01121">
    <property type="entry name" value="RadA_SMS_N"/>
    <property type="match status" value="1"/>
</dbReference>
<dbReference type="InterPro" id="IPR003593">
    <property type="entry name" value="AAA+_ATPase"/>
</dbReference>
<dbReference type="NCBIfam" id="TIGR00416">
    <property type="entry name" value="sms"/>
    <property type="match status" value="1"/>
</dbReference>
<gene>
    <name evidence="11" type="primary">radA</name>
    <name evidence="15" type="ORF">SAMN05444411_101178</name>
</gene>
<feature type="domain" description="RecA family profile 1" evidence="14">
    <location>
        <begin position="68"/>
        <end position="214"/>
    </location>
</feature>
<keyword evidence="6 13" id="KW-0862">Zinc</keyword>
<sequence>MAKTKTTFFCQNCGSQYAKWMGQCTSCKEWNTIVEEVIQKEEKRNWKQTTSTKKVNKALKIAEIVLNEEDRISTENGELNRVLGGGLVKGSMLLLGGEPGIGKSTLLLQIALAIPKKILYVSGEESQAQIKMRSERLSVANNNCLILTETNTQHIFRAIEEIQPDVLVIDSIQTLHTDYIEASPGSISQIRETTAELTKFAKETATPVLLIGHITKDGAIAGPKILEHMVDVVLQFEGDRNHSYRILRANKNRFGSTAELGIYEMQSTGLREVENPSEILISQKDDNLSGTAIAATLEGMRPLMIEVQALVSTAVYGTPQRSATGYDTKRLNMLLAVLEKRAGFRLGAKDVFLNIAGGIKVDDPAIDLAVVSAIMSSNEDDAIEQDFCFAAEIGLAGEVRPVNRVEQRILEAQKLGFHKIFVSKFNKINHSNFKIQVVKITKVDDVFNNLF</sequence>
<dbReference type="PRINTS" id="PR01874">
    <property type="entry name" value="DNAREPAIRADA"/>
</dbReference>
<dbReference type="Pfam" id="PF13481">
    <property type="entry name" value="AAA_25"/>
    <property type="match status" value="1"/>
</dbReference>
<keyword evidence="10 11" id="KW-0234">DNA repair</keyword>
<organism evidence="15 16">
    <name type="scientific">Lutibacter oricola</name>
    <dbReference type="NCBI Taxonomy" id="762486"/>
    <lineage>
        <taxon>Bacteria</taxon>
        <taxon>Pseudomonadati</taxon>
        <taxon>Bacteroidota</taxon>
        <taxon>Flavobacteriia</taxon>
        <taxon>Flavobacteriales</taxon>
        <taxon>Flavobacteriaceae</taxon>
        <taxon>Lutibacter</taxon>
    </lineage>
</organism>
<evidence type="ECO:0000256" key="13">
    <source>
        <dbReference type="RuleBase" id="RU003555"/>
    </source>
</evidence>
<comment type="function">
    <text evidence="13">DNA-dependent ATPase involved in processing of recombination intermediates, plays a role in repairing DNA breaks. Stimulates the branch migration of RecA-mediated strand transfer reactions, allowing the 3' invading strand to extend heteroduplex DNA faster. Binds ssDNA in the presence of ADP but not other nucleotides, has ATPase activity that is stimulated by ssDNA and various branched DNA structures, but inhibited by SSB. Does not have RecA's homology-searching function.</text>
</comment>
<dbReference type="STRING" id="762486.SAMN05444411_101178"/>
<dbReference type="PANTHER" id="PTHR32472">
    <property type="entry name" value="DNA REPAIR PROTEIN RADA"/>
    <property type="match status" value="1"/>
</dbReference>
<dbReference type="GO" id="GO:0016787">
    <property type="term" value="F:hydrolase activity"/>
    <property type="evidence" value="ECO:0007669"/>
    <property type="project" value="UniProtKB-KW"/>
</dbReference>
<dbReference type="InterPro" id="IPR027417">
    <property type="entry name" value="P-loop_NTPase"/>
</dbReference>
<dbReference type="FunFam" id="3.40.50.300:FF:000050">
    <property type="entry name" value="DNA repair protein RadA"/>
    <property type="match status" value="1"/>
</dbReference>
<evidence type="ECO:0000256" key="4">
    <source>
        <dbReference type="ARBA" id="ARBA00022771"/>
    </source>
</evidence>
<keyword evidence="4 13" id="KW-0863">Zinc-finger</keyword>
<dbReference type="HAMAP" id="MF_01498">
    <property type="entry name" value="RadA_bact"/>
    <property type="match status" value="1"/>
</dbReference>
<name>A0A1H2RB80_9FLAO</name>
<evidence type="ECO:0000256" key="9">
    <source>
        <dbReference type="ARBA" id="ARBA00023125"/>
    </source>
</evidence>
<dbReference type="InterPro" id="IPR014721">
    <property type="entry name" value="Ribsml_uS5_D2-typ_fold_subgr"/>
</dbReference>
<dbReference type="GO" id="GO:0003684">
    <property type="term" value="F:damaged DNA binding"/>
    <property type="evidence" value="ECO:0007669"/>
    <property type="project" value="InterPro"/>
</dbReference>
<keyword evidence="8 11" id="KW-0346">Stress response</keyword>
<evidence type="ECO:0000313" key="16">
    <source>
        <dbReference type="Proteomes" id="UP000199595"/>
    </source>
</evidence>
<evidence type="ECO:0000256" key="2">
    <source>
        <dbReference type="ARBA" id="ARBA00022741"/>
    </source>
</evidence>
<dbReference type="GO" id="GO:0000725">
    <property type="term" value="P:recombinational repair"/>
    <property type="evidence" value="ECO:0007669"/>
    <property type="project" value="UniProtKB-UniRule"/>
</dbReference>
<evidence type="ECO:0000256" key="1">
    <source>
        <dbReference type="ARBA" id="ARBA00022723"/>
    </source>
</evidence>
<evidence type="ECO:0000256" key="12">
    <source>
        <dbReference type="NCBIfam" id="TIGR00416"/>
    </source>
</evidence>
<keyword evidence="5" id="KW-0378">Hydrolase</keyword>
<feature type="region of interest" description="Lon-protease-like" evidence="11">
    <location>
        <begin position="350"/>
        <end position="451"/>
    </location>
</feature>
<evidence type="ECO:0000256" key="3">
    <source>
        <dbReference type="ARBA" id="ARBA00022763"/>
    </source>
</evidence>
<dbReference type="GO" id="GO:0005829">
    <property type="term" value="C:cytosol"/>
    <property type="evidence" value="ECO:0007669"/>
    <property type="project" value="TreeGrafter"/>
</dbReference>
<keyword evidence="1 11" id="KW-0479">Metal-binding</keyword>
<evidence type="ECO:0000256" key="6">
    <source>
        <dbReference type="ARBA" id="ARBA00022833"/>
    </source>
</evidence>
<evidence type="ECO:0000256" key="5">
    <source>
        <dbReference type="ARBA" id="ARBA00022801"/>
    </source>
</evidence>
<dbReference type="SUPFAM" id="SSF54211">
    <property type="entry name" value="Ribosomal protein S5 domain 2-like"/>
    <property type="match status" value="1"/>
</dbReference>
<keyword evidence="2 11" id="KW-0547">Nucleotide-binding</keyword>
<dbReference type="PROSITE" id="PS50162">
    <property type="entry name" value="RECA_2"/>
    <property type="match status" value="1"/>
</dbReference>
<protein>
    <recommendedName>
        <fullName evidence="11 12">DNA repair protein RadA</fullName>
    </recommendedName>
</protein>
<comment type="domain">
    <text evidence="11">The middle region has homology to RecA with ATPase motifs including the RadA KNRFG motif, while the C-terminus is homologous to Lon protease.</text>
</comment>
<dbReference type="PANTHER" id="PTHR32472:SF10">
    <property type="entry name" value="DNA REPAIR PROTEIN RADA-LIKE PROTEIN"/>
    <property type="match status" value="1"/>
</dbReference>
<evidence type="ECO:0000256" key="7">
    <source>
        <dbReference type="ARBA" id="ARBA00022840"/>
    </source>
</evidence>
<dbReference type="Pfam" id="PF13541">
    <property type="entry name" value="ChlI"/>
    <property type="match status" value="1"/>
</dbReference>
<dbReference type="GO" id="GO:0140664">
    <property type="term" value="F:ATP-dependent DNA damage sensor activity"/>
    <property type="evidence" value="ECO:0007669"/>
    <property type="project" value="InterPro"/>
</dbReference>
<dbReference type="SMART" id="SM00382">
    <property type="entry name" value="AAA"/>
    <property type="match status" value="1"/>
</dbReference>
<comment type="function">
    <text evidence="11">Plays a role in repairing double-strand DNA breaks, probably involving stabilizing or processing branched DNA or blocked replication forks.</text>
</comment>
<evidence type="ECO:0000256" key="8">
    <source>
        <dbReference type="ARBA" id="ARBA00023016"/>
    </source>
</evidence>
<feature type="binding site" evidence="11">
    <location>
        <begin position="97"/>
        <end position="104"/>
    </location>
    <ligand>
        <name>ATP</name>
        <dbReference type="ChEBI" id="CHEBI:30616"/>
    </ligand>
</feature>
<keyword evidence="3 11" id="KW-0227">DNA damage</keyword>
<evidence type="ECO:0000259" key="14">
    <source>
        <dbReference type="PROSITE" id="PS50162"/>
    </source>
</evidence>
<reference evidence="15 16" key="1">
    <citation type="submission" date="2016-10" db="EMBL/GenBank/DDBJ databases">
        <authorList>
            <person name="de Groot N.N."/>
        </authorList>
    </citation>
    <scope>NUCLEOTIDE SEQUENCE [LARGE SCALE GENOMIC DNA]</scope>
    <source>
        <strain evidence="15 16">DSM 24956</strain>
    </source>
</reference>
<dbReference type="InterPro" id="IPR004504">
    <property type="entry name" value="DNA_repair_RadA"/>
</dbReference>
<evidence type="ECO:0000256" key="10">
    <source>
        <dbReference type="ARBA" id="ARBA00023204"/>
    </source>
</evidence>
<dbReference type="Pfam" id="PF18073">
    <property type="entry name" value="Zn_ribbon_LapB"/>
    <property type="match status" value="1"/>
</dbReference>